<organism evidence="1 2">
    <name type="scientific">Parafrankia irregularis</name>
    <dbReference type="NCBI Taxonomy" id="795642"/>
    <lineage>
        <taxon>Bacteria</taxon>
        <taxon>Bacillati</taxon>
        <taxon>Actinomycetota</taxon>
        <taxon>Actinomycetes</taxon>
        <taxon>Frankiales</taxon>
        <taxon>Frankiaceae</taxon>
        <taxon>Parafrankia</taxon>
    </lineage>
</organism>
<name>A0A0S4QEG2_9ACTN</name>
<dbReference type="Proteomes" id="UP000198802">
    <property type="component" value="Unassembled WGS sequence"/>
</dbReference>
<protein>
    <submittedName>
        <fullName evidence="1">Polyketide cyclase / dehydrase and lipid transport</fullName>
    </submittedName>
</protein>
<evidence type="ECO:0000313" key="1">
    <source>
        <dbReference type="EMBL" id="CUU53646.1"/>
    </source>
</evidence>
<dbReference type="InterPro" id="IPR023393">
    <property type="entry name" value="START-like_dom_sf"/>
</dbReference>
<dbReference type="SUPFAM" id="SSF55961">
    <property type="entry name" value="Bet v1-like"/>
    <property type="match status" value="1"/>
</dbReference>
<dbReference type="InterPro" id="IPR019587">
    <property type="entry name" value="Polyketide_cyclase/dehydratase"/>
</dbReference>
<sequence>MWDVLRDVGAVHRRLLPGRVLDVHLDGDVRTLTMPDGHLVRELIVTVDDRARRLVYAVIEGARPPLCHHQASFQVLPDGDGHSRLRWTTDLLPESLASLIEARTGHGIREMKEVLEQSAATALDR</sequence>
<evidence type="ECO:0000313" key="2">
    <source>
        <dbReference type="Proteomes" id="UP000198802"/>
    </source>
</evidence>
<dbReference type="Pfam" id="PF10604">
    <property type="entry name" value="Polyketide_cyc2"/>
    <property type="match status" value="1"/>
</dbReference>
<dbReference type="Gene3D" id="3.30.530.20">
    <property type="match status" value="1"/>
</dbReference>
<keyword evidence="2" id="KW-1185">Reference proteome</keyword>
<dbReference type="CDD" id="cd07821">
    <property type="entry name" value="PYR_PYL_RCAR_like"/>
    <property type="match status" value="1"/>
</dbReference>
<gene>
    <name evidence="1" type="ORF">Ga0074812_101144</name>
</gene>
<proteinExistence type="predicted"/>
<dbReference type="AlphaFoldDB" id="A0A0S4QEG2"/>
<dbReference type="EMBL" id="FAOZ01000001">
    <property type="protein sequence ID" value="CUU53646.1"/>
    <property type="molecule type" value="Genomic_DNA"/>
</dbReference>
<reference evidence="2" key="1">
    <citation type="submission" date="2015-11" db="EMBL/GenBank/DDBJ databases">
        <authorList>
            <person name="Varghese N."/>
        </authorList>
    </citation>
    <scope>NUCLEOTIDE SEQUENCE [LARGE SCALE GENOMIC DNA]</scope>
    <source>
        <strain evidence="2">DSM 45899</strain>
    </source>
</reference>
<accession>A0A0S4QEG2</accession>